<dbReference type="SUPFAM" id="SSF48334">
    <property type="entry name" value="DNA repair protein MutS, domain III"/>
    <property type="match status" value="1"/>
</dbReference>
<evidence type="ECO:0000256" key="2">
    <source>
        <dbReference type="ARBA" id="ARBA00021982"/>
    </source>
</evidence>
<proteinExistence type="inferred from homology"/>
<name>A0ABU5NBH4_9RICK</name>
<organism evidence="12 13">
    <name type="scientific">Candidatus Megaera venefica</name>
    <dbReference type="NCBI Taxonomy" id="2055910"/>
    <lineage>
        <taxon>Bacteria</taxon>
        <taxon>Pseudomonadati</taxon>
        <taxon>Pseudomonadota</taxon>
        <taxon>Alphaproteobacteria</taxon>
        <taxon>Rickettsiales</taxon>
        <taxon>Rickettsiaceae</taxon>
        <taxon>Candidatus Megaera</taxon>
    </lineage>
</organism>
<dbReference type="InterPro" id="IPR007696">
    <property type="entry name" value="DNA_mismatch_repair_MutS_core"/>
</dbReference>
<evidence type="ECO:0000313" key="13">
    <source>
        <dbReference type="Proteomes" id="UP001291687"/>
    </source>
</evidence>
<dbReference type="InterPro" id="IPR036187">
    <property type="entry name" value="DNA_mismatch_repair_MutS_sf"/>
</dbReference>
<dbReference type="EMBL" id="JARJFB010000024">
    <property type="protein sequence ID" value="MEA0970523.1"/>
    <property type="molecule type" value="Genomic_DNA"/>
</dbReference>
<dbReference type="Pfam" id="PF05190">
    <property type="entry name" value="MutS_IV"/>
    <property type="match status" value="1"/>
</dbReference>
<evidence type="ECO:0000256" key="10">
    <source>
        <dbReference type="RuleBase" id="RU003756"/>
    </source>
</evidence>
<dbReference type="Gene3D" id="3.40.50.300">
    <property type="entry name" value="P-loop containing nucleotide triphosphate hydrolases"/>
    <property type="match status" value="1"/>
</dbReference>
<dbReference type="Gene3D" id="6.10.140.430">
    <property type="match status" value="1"/>
</dbReference>
<dbReference type="InterPro" id="IPR045076">
    <property type="entry name" value="MutS"/>
</dbReference>
<dbReference type="NCBIfam" id="NF003810">
    <property type="entry name" value="PRK05399.1"/>
    <property type="match status" value="1"/>
</dbReference>
<evidence type="ECO:0000259" key="11">
    <source>
        <dbReference type="PROSITE" id="PS00486"/>
    </source>
</evidence>
<evidence type="ECO:0000313" key="12">
    <source>
        <dbReference type="EMBL" id="MEA0970523.1"/>
    </source>
</evidence>
<feature type="domain" description="DNA mismatch repair proteins mutS family" evidence="11">
    <location>
        <begin position="713"/>
        <end position="729"/>
    </location>
</feature>
<evidence type="ECO:0000256" key="7">
    <source>
        <dbReference type="ARBA" id="ARBA00023204"/>
    </source>
</evidence>
<dbReference type="InterPro" id="IPR016151">
    <property type="entry name" value="DNA_mismatch_repair_MutS_N"/>
</dbReference>
<dbReference type="PROSITE" id="PS00486">
    <property type="entry name" value="DNA_MISMATCH_REPAIR_2"/>
    <property type="match status" value="1"/>
</dbReference>
<evidence type="ECO:0000256" key="8">
    <source>
        <dbReference type="ARBA" id="ARBA00024647"/>
    </source>
</evidence>
<dbReference type="SUPFAM" id="SSF52540">
    <property type="entry name" value="P-loop containing nucleoside triphosphate hydrolases"/>
    <property type="match status" value="1"/>
</dbReference>
<keyword evidence="4 9" id="KW-0227">DNA damage</keyword>
<dbReference type="InterPro" id="IPR017261">
    <property type="entry name" value="DNA_mismatch_repair_MutS/MSH"/>
</dbReference>
<dbReference type="SUPFAM" id="SSF55271">
    <property type="entry name" value="DNA repair protein MutS, domain I"/>
    <property type="match status" value="1"/>
</dbReference>
<dbReference type="InterPro" id="IPR007861">
    <property type="entry name" value="DNA_mismatch_repair_MutS_clamp"/>
</dbReference>
<evidence type="ECO:0000256" key="3">
    <source>
        <dbReference type="ARBA" id="ARBA00022741"/>
    </source>
</evidence>
<keyword evidence="6 9" id="KW-0238">DNA-binding</keyword>
<keyword evidence="7 9" id="KW-0234">DNA repair</keyword>
<dbReference type="Pfam" id="PF05188">
    <property type="entry name" value="MutS_II"/>
    <property type="match status" value="1"/>
</dbReference>
<dbReference type="InterPro" id="IPR036678">
    <property type="entry name" value="MutS_con_dom_sf"/>
</dbReference>
<reference evidence="12 13" key="1">
    <citation type="submission" date="2023-03" db="EMBL/GenBank/DDBJ databases">
        <title>Host association and intracellularity evolved multiple times independently in the Rickettsiales.</title>
        <authorList>
            <person name="Castelli M."/>
            <person name="Nardi T."/>
            <person name="Gammuto L."/>
            <person name="Bellinzona G."/>
            <person name="Sabaneyeva E."/>
            <person name="Potekhin A."/>
            <person name="Serra V."/>
            <person name="Petroni G."/>
            <person name="Sassera D."/>
        </authorList>
    </citation>
    <scope>NUCLEOTIDE SEQUENCE [LARGE SCALE GENOMIC DNA]</scope>
    <source>
        <strain evidence="12 13">Sr 2-6</strain>
    </source>
</reference>
<comment type="similarity">
    <text evidence="1 9 10">Belongs to the DNA mismatch repair MutS family.</text>
</comment>
<dbReference type="Gene3D" id="1.10.1420.10">
    <property type="match status" value="2"/>
</dbReference>
<dbReference type="InterPro" id="IPR027417">
    <property type="entry name" value="P-loop_NTPase"/>
</dbReference>
<evidence type="ECO:0000256" key="5">
    <source>
        <dbReference type="ARBA" id="ARBA00022840"/>
    </source>
</evidence>
<sequence length="883" mass="99083">MHLEQFKEKYNYPNATQVMRQYLDIKFANIECLVLFRMGDFYELFYEDAITASRVLGIALTKRGKTGESEIAMCGVPYHALFNYLNKLLEEGFKVAICDQMETPEEAKKRGGYKAVVNRSITRIITPGTIIEESLLEAGTPNYLVSIAVENKSAAIASVDLSTSEISVITIPEAEIINEIARLSPKEVLLAEKYRSNELASKIGGQLSKMISFQVDSFYAIAKCEKIILEFYKISDLSAIGNLSSSGVSAVGSLLEYVSLTQKENMPKLPKPKILNYFKFMSIDASTRRNLEITNVQNGGLKGSLFSCIDETITKAGSRLLYQYILAPLLDIVAINKRLETTAFFYDNMLLTEAVRKSLSKTGDLERCITRINMRRSTPKDLLSIKYTIEIAEKIMADFVNLKGLGINENIENIIKPLIGLHSLYEIIDESIREDASNSISDGKIIKLDYHPKVSQLHDLLDNGRSKIEQIRDKYRKETGIDSLKITNNNVIGLFVEITSRHANKIVDDKFIHRQTTINSIRYTTSELQELESNMVNAKLLVVNLEQELYDKICSQVIDNHQLLLTLANALSQLDVYCSYAFTAKKYDYCRPKLTGDLVFSIIGGRHPVVERVLAKSNDCFIQNDCQLSMDERIWLITGPNMAGKSTFLRQNALISILAQMGSFVPAVSAEIGIVDKIFSRIGAGDDLGRGQSTFMLEMLETSAILAQATHQSLIILDEVGRGTSTYDGVAIAWSVLEHIHDKIRARCLFATHYHELTAMEEILPSLANYTVDIDDNGEHILFLHKIKKGSADRSYGIHVAQLAGLPKSVIQKAKELLNKLEKDSMKSGKKVLKDESHNMNLFALNPSSEEHKKLYDEISKVDPDKLSPREALDIMYFLKSIT</sequence>
<evidence type="ECO:0000256" key="6">
    <source>
        <dbReference type="ARBA" id="ARBA00023125"/>
    </source>
</evidence>
<dbReference type="InterPro" id="IPR005748">
    <property type="entry name" value="DNA_mismatch_repair_MutS"/>
</dbReference>
<dbReference type="CDD" id="cd03284">
    <property type="entry name" value="ABC_MutS1"/>
    <property type="match status" value="1"/>
</dbReference>
<dbReference type="Gene3D" id="3.30.420.110">
    <property type="entry name" value="MutS, connector domain"/>
    <property type="match status" value="1"/>
</dbReference>
<dbReference type="SMART" id="SM00533">
    <property type="entry name" value="MUTSd"/>
    <property type="match status" value="1"/>
</dbReference>
<accession>A0ABU5NBH4</accession>
<dbReference type="PIRSF" id="PIRSF037677">
    <property type="entry name" value="DNA_mis_repair_Msh6"/>
    <property type="match status" value="1"/>
</dbReference>
<dbReference type="RefSeq" id="WP_322776426.1">
    <property type="nucleotide sequence ID" value="NZ_JARJFB010000024.1"/>
</dbReference>
<dbReference type="PANTHER" id="PTHR11361">
    <property type="entry name" value="DNA MISMATCH REPAIR PROTEIN MUTS FAMILY MEMBER"/>
    <property type="match status" value="1"/>
</dbReference>
<dbReference type="InterPro" id="IPR000432">
    <property type="entry name" value="DNA_mismatch_repair_MutS_C"/>
</dbReference>
<evidence type="ECO:0000256" key="1">
    <source>
        <dbReference type="ARBA" id="ARBA00006271"/>
    </source>
</evidence>
<evidence type="ECO:0000256" key="4">
    <source>
        <dbReference type="ARBA" id="ARBA00022763"/>
    </source>
</evidence>
<gene>
    <name evidence="9" type="primary">mutS</name>
    <name evidence="12" type="ORF">Megvenef_00489</name>
</gene>
<dbReference type="Gene3D" id="3.40.1170.10">
    <property type="entry name" value="DNA repair protein MutS, domain I"/>
    <property type="match status" value="1"/>
</dbReference>
<dbReference type="PANTHER" id="PTHR11361:SF34">
    <property type="entry name" value="DNA MISMATCH REPAIR PROTEIN MSH1, MITOCHONDRIAL"/>
    <property type="match status" value="1"/>
</dbReference>
<dbReference type="SUPFAM" id="SSF53150">
    <property type="entry name" value="DNA repair protein MutS, domain II"/>
    <property type="match status" value="1"/>
</dbReference>
<dbReference type="InterPro" id="IPR007860">
    <property type="entry name" value="DNA_mmatch_repair_MutS_con_dom"/>
</dbReference>
<dbReference type="Proteomes" id="UP001291687">
    <property type="component" value="Unassembled WGS sequence"/>
</dbReference>
<keyword evidence="5 9" id="KW-0067">ATP-binding</keyword>
<comment type="function">
    <text evidence="8 9">This protein is involved in the repair of mismatches in DNA. It is possible that it carries out the mismatch recognition step. This protein has a weak ATPase activity.</text>
</comment>
<dbReference type="Pfam" id="PF01624">
    <property type="entry name" value="MutS_I"/>
    <property type="match status" value="1"/>
</dbReference>
<dbReference type="Pfam" id="PF00488">
    <property type="entry name" value="MutS_V"/>
    <property type="match status" value="1"/>
</dbReference>
<dbReference type="NCBIfam" id="TIGR01070">
    <property type="entry name" value="mutS1"/>
    <property type="match status" value="1"/>
</dbReference>
<keyword evidence="13" id="KW-1185">Reference proteome</keyword>
<dbReference type="InterPro" id="IPR007695">
    <property type="entry name" value="DNA_mismatch_repair_MutS-lik_N"/>
</dbReference>
<dbReference type="SMART" id="SM00534">
    <property type="entry name" value="MUTSac"/>
    <property type="match status" value="1"/>
</dbReference>
<comment type="caution">
    <text evidence="12">The sequence shown here is derived from an EMBL/GenBank/DDBJ whole genome shotgun (WGS) entry which is preliminary data.</text>
</comment>
<feature type="binding site" evidence="9">
    <location>
        <begin position="639"/>
        <end position="646"/>
    </location>
    <ligand>
        <name>ATP</name>
        <dbReference type="ChEBI" id="CHEBI:30616"/>
    </ligand>
</feature>
<keyword evidence="3 9" id="KW-0547">Nucleotide-binding</keyword>
<dbReference type="Pfam" id="PF05192">
    <property type="entry name" value="MutS_III"/>
    <property type="match status" value="1"/>
</dbReference>
<evidence type="ECO:0000256" key="9">
    <source>
        <dbReference type="HAMAP-Rule" id="MF_00096"/>
    </source>
</evidence>
<protein>
    <recommendedName>
        <fullName evidence="2 9">DNA mismatch repair protein MutS</fullName>
    </recommendedName>
</protein>
<dbReference type="HAMAP" id="MF_00096">
    <property type="entry name" value="MutS"/>
    <property type="match status" value="1"/>
</dbReference>